<reference evidence="1" key="1">
    <citation type="submission" date="2018-05" db="EMBL/GenBank/DDBJ databases">
        <authorList>
            <person name="Lanie J.A."/>
            <person name="Ng W.-L."/>
            <person name="Kazmierczak K.M."/>
            <person name="Andrzejewski T.M."/>
            <person name="Davidsen T.M."/>
            <person name="Wayne K.J."/>
            <person name="Tettelin H."/>
            <person name="Glass J.I."/>
            <person name="Rusch D."/>
            <person name="Podicherti R."/>
            <person name="Tsui H.-C.T."/>
            <person name="Winkler M.E."/>
        </authorList>
    </citation>
    <scope>NUCLEOTIDE SEQUENCE</scope>
</reference>
<name>A0A382QSL1_9ZZZZ</name>
<dbReference type="EMBL" id="UINC01116626">
    <property type="protein sequence ID" value="SVC88494.1"/>
    <property type="molecule type" value="Genomic_DNA"/>
</dbReference>
<proteinExistence type="predicted"/>
<evidence type="ECO:0000313" key="1">
    <source>
        <dbReference type="EMBL" id="SVC88494.1"/>
    </source>
</evidence>
<accession>A0A382QSL1</accession>
<dbReference type="AlphaFoldDB" id="A0A382QSL1"/>
<gene>
    <name evidence="1" type="ORF">METZ01_LOCUS341348</name>
</gene>
<protein>
    <submittedName>
        <fullName evidence="1">Uncharacterized protein</fullName>
    </submittedName>
</protein>
<sequence length="112" mass="12686">MLALFKLVAHCFRQTVDLPNRFQTHVILVQFADFLLQIICEVFHDRLDLRLGTIPILGGKSIQSEVFDPKFTCSPNYCARRLNTATMTLNTGQMPAFCPAAVAIHYNGNMQR</sequence>
<organism evidence="1">
    <name type="scientific">marine metagenome</name>
    <dbReference type="NCBI Taxonomy" id="408172"/>
    <lineage>
        <taxon>unclassified sequences</taxon>
        <taxon>metagenomes</taxon>
        <taxon>ecological metagenomes</taxon>
    </lineage>
</organism>